<dbReference type="EMBL" id="JACRSY010000025">
    <property type="protein sequence ID" value="MBC8580664.1"/>
    <property type="molecule type" value="Genomic_DNA"/>
</dbReference>
<keyword evidence="5" id="KW-0238">DNA-binding</keyword>
<dbReference type="InterPro" id="IPR003115">
    <property type="entry name" value="ParB_N"/>
</dbReference>
<dbReference type="SUPFAM" id="SSF109709">
    <property type="entry name" value="KorB DNA-binding domain-like"/>
    <property type="match status" value="1"/>
</dbReference>
<dbReference type="InterPro" id="IPR004437">
    <property type="entry name" value="ParB/RepB/Spo0J"/>
</dbReference>
<evidence type="ECO:0000256" key="7">
    <source>
        <dbReference type="ARBA" id="ARBA00023306"/>
    </source>
</evidence>
<evidence type="ECO:0000256" key="3">
    <source>
        <dbReference type="ARBA" id="ARBA00022490"/>
    </source>
</evidence>
<accession>A0A926EJD5</accession>
<protein>
    <submittedName>
        <fullName evidence="9">Nucleoid occlusion protein</fullName>
    </submittedName>
</protein>
<dbReference type="GO" id="GO:0045881">
    <property type="term" value="P:positive regulation of sporulation resulting in formation of a cellular spore"/>
    <property type="evidence" value="ECO:0007669"/>
    <property type="project" value="TreeGrafter"/>
</dbReference>
<dbReference type="SUPFAM" id="SSF110849">
    <property type="entry name" value="ParB/Sulfiredoxin"/>
    <property type="match status" value="1"/>
</dbReference>
<gene>
    <name evidence="9" type="primary">noc</name>
    <name evidence="9" type="ORF">H8718_14170</name>
</gene>
<dbReference type="Gene3D" id="1.10.10.2830">
    <property type="match status" value="1"/>
</dbReference>
<evidence type="ECO:0000256" key="4">
    <source>
        <dbReference type="ARBA" id="ARBA00022618"/>
    </source>
</evidence>
<evidence type="ECO:0000313" key="9">
    <source>
        <dbReference type="EMBL" id="MBC8580664.1"/>
    </source>
</evidence>
<dbReference type="GO" id="GO:0005694">
    <property type="term" value="C:chromosome"/>
    <property type="evidence" value="ECO:0007669"/>
    <property type="project" value="TreeGrafter"/>
</dbReference>
<dbReference type="GO" id="GO:0009295">
    <property type="term" value="C:nucleoid"/>
    <property type="evidence" value="ECO:0007669"/>
    <property type="project" value="UniProtKB-SubCell"/>
</dbReference>
<dbReference type="NCBIfam" id="TIGR00180">
    <property type="entry name" value="parB_part"/>
    <property type="match status" value="1"/>
</dbReference>
<comment type="subcellular location">
    <subcellularLocation>
        <location evidence="1">Cytoplasm</location>
        <location evidence="1">Nucleoid</location>
    </subcellularLocation>
</comment>
<dbReference type="Pfam" id="PF17762">
    <property type="entry name" value="HTH_ParB"/>
    <property type="match status" value="1"/>
</dbReference>
<evidence type="ECO:0000256" key="2">
    <source>
        <dbReference type="ARBA" id="ARBA00006295"/>
    </source>
</evidence>
<dbReference type="InterPro" id="IPR023705">
    <property type="entry name" value="Nucleoid_occlusion_protein"/>
</dbReference>
<dbReference type="Proteomes" id="UP000655830">
    <property type="component" value="Unassembled WGS sequence"/>
</dbReference>
<dbReference type="InterPro" id="IPR036086">
    <property type="entry name" value="ParB/Sulfiredoxin_sf"/>
</dbReference>
<dbReference type="PANTHER" id="PTHR33375">
    <property type="entry name" value="CHROMOSOME-PARTITIONING PROTEIN PARB-RELATED"/>
    <property type="match status" value="1"/>
</dbReference>
<sequence>MQKELTIQYIAVDRVRPNPYQPRKVFTQSALEELAHSIAEHGLMQPITVRIIGNSYELIAGERRLKASKLAGLTEIPAVIVEVTNKNSAVLALIENLQRENLNFLEESEAFQTIMQDYGYTQQELAKTLGKNQSTIANKLRILKLSPAIKKKLVEYNLTERHARALLKLPTEELQMEVLEKVGKQELNVKKTEQLIEQVLVNLTQEKVEEKKNNQKFRAFVRDIRLFTNTITQAVDMIQQSGIDAKYTMKQEDDGYEIRIKIPMNK</sequence>
<dbReference type="InterPro" id="IPR050336">
    <property type="entry name" value="Chromosome_partition/occlusion"/>
</dbReference>
<dbReference type="RefSeq" id="WP_249333385.1">
    <property type="nucleotide sequence ID" value="NZ_JACRSY010000025.1"/>
</dbReference>
<dbReference type="FunFam" id="3.90.1530.30:FF:000001">
    <property type="entry name" value="Chromosome partitioning protein ParB"/>
    <property type="match status" value="1"/>
</dbReference>
<dbReference type="FunFam" id="1.10.10.2830:FF:000001">
    <property type="entry name" value="Chromosome partitioning protein ParB"/>
    <property type="match status" value="1"/>
</dbReference>
<dbReference type="GO" id="GO:0000917">
    <property type="term" value="P:division septum assembly"/>
    <property type="evidence" value="ECO:0007669"/>
    <property type="project" value="UniProtKB-KW"/>
</dbReference>
<proteinExistence type="inferred from homology"/>
<keyword evidence="7" id="KW-0131">Cell cycle</keyword>
<dbReference type="Pfam" id="PF02195">
    <property type="entry name" value="ParB_N"/>
    <property type="match status" value="1"/>
</dbReference>
<reference evidence="9" key="1">
    <citation type="submission" date="2020-08" db="EMBL/GenBank/DDBJ databases">
        <title>Genome public.</title>
        <authorList>
            <person name="Liu C."/>
            <person name="Sun Q."/>
        </authorList>
    </citation>
    <scope>NUCLEOTIDE SEQUENCE</scope>
    <source>
        <strain evidence="9">NSJ-12</strain>
    </source>
</reference>
<keyword evidence="3" id="KW-0963">Cytoplasm</keyword>
<keyword evidence="10" id="KW-1185">Reference proteome</keyword>
<name>A0A926EJD5_9FIRM</name>
<dbReference type="CDD" id="cd16393">
    <property type="entry name" value="SPO0J_N"/>
    <property type="match status" value="1"/>
</dbReference>
<comment type="similarity">
    <text evidence="2">Belongs to the ParB family.</text>
</comment>
<keyword evidence="4" id="KW-0132">Cell division</keyword>
<dbReference type="PANTHER" id="PTHR33375:SF8">
    <property type="entry name" value="NUCLEOID OCCLUSION PROTEIN"/>
    <property type="match status" value="1"/>
</dbReference>
<keyword evidence="6" id="KW-0717">Septation</keyword>
<comment type="caution">
    <text evidence="9">The sequence shown here is derived from an EMBL/GenBank/DDBJ whole genome shotgun (WGS) entry which is preliminary data.</text>
</comment>
<dbReference type="GO" id="GO:0007059">
    <property type="term" value="P:chromosome segregation"/>
    <property type="evidence" value="ECO:0007669"/>
    <property type="project" value="TreeGrafter"/>
</dbReference>
<feature type="domain" description="ParB-like N-terminal" evidence="8">
    <location>
        <begin position="8"/>
        <end position="97"/>
    </location>
</feature>
<dbReference type="AlphaFoldDB" id="A0A926EJD5"/>
<evidence type="ECO:0000313" key="10">
    <source>
        <dbReference type="Proteomes" id="UP000655830"/>
    </source>
</evidence>
<dbReference type="InterPro" id="IPR041468">
    <property type="entry name" value="HTH_ParB/Spo0J"/>
</dbReference>
<dbReference type="NCBIfam" id="TIGR04285">
    <property type="entry name" value="nucleoid_noc"/>
    <property type="match status" value="1"/>
</dbReference>
<evidence type="ECO:0000256" key="1">
    <source>
        <dbReference type="ARBA" id="ARBA00004453"/>
    </source>
</evidence>
<dbReference type="Gene3D" id="3.90.1530.30">
    <property type="match status" value="1"/>
</dbReference>
<dbReference type="GO" id="GO:0003677">
    <property type="term" value="F:DNA binding"/>
    <property type="evidence" value="ECO:0007669"/>
    <property type="project" value="UniProtKB-KW"/>
</dbReference>
<evidence type="ECO:0000256" key="6">
    <source>
        <dbReference type="ARBA" id="ARBA00023210"/>
    </source>
</evidence>
<evidence type="ECO:0000256" key="5">
    <source>
        <dbReference type="ARBA" id="ARBA00023125"/>
    </source>
</evidence>
<evidence type="ECO:0000259" key="8">
    <source>
        <dbReference type="SMART" id="SM00470"/>
    </source>
</evidence>
<organism evidence="9 10">
    <name type="scientific">Zhenhengia yiwuensis</name>
    <dbReference type="NCBI Taxonomy" id="2763666"/>
    <lineage>
        <taxon>Bacteria</taxon>
        <taxon>Bacillati</taxon>
        <taxon>Bacillota</taxon>
        <taxon>Clostridia</taxon>
        <taxon>Lachnospirales</taxon>
        <taxon>Lachnospiraceae</taxon>
        <taxon>Zhenhengia</taxon>
    </lineage>
</organism>
<dbReference type="SMART" id="SM00470">
    <property type="entry name" value="ParB"/>
    <property type="match status" value="1"/>
</dbReference>